<dbReference type="GO" id="GO:0005886">
    <property type="term" value="C:plasma membrane"/>
    <property type="evidence" value="ECO:0007669"/>
    <property type="project" value="UniProtKB-SubCell"/>
</dbReference>
<comment type="subcellular location">
    <subcellularLocation>
        <location evidence="1">Cell membrane</location>
        <topology evidence="1">Multi-pass membrane protein</topology>
    </subcellularLocation>
</comment>
<evidence type="ECO:0000256" key="6">
    <source>
        <dbReference type="ARBA" id="ARBA00023136"/>
    </source>
</evidence>
<evidence type="ECO:0000259" key="9">
    <source>
        <dbReference type="Pfam" id="PF21082"/>
    </source>
</evidence>
<name>A0A524RVD7_9CHRO</name>
<evidence type="ECO:0000256" key="7">
    <source>
        <dbReference type="SAM" id="Phobius"/>
    </source>
</evidence>
<keyword evidence="6 7" id="KW-0472">Membrane</keyword>
<evidence type="ECO:0000256" key="4">
    <source>
        <dbReference type="ARBA" id="ARBA00022692"/>
    </source>
</evidence>
<dbReference type="InterPro" id="IPR011014">
    <property type="entry name" value="MscS_channel_TM-2"/>
</dbReference>
<keyword evidence="3" id="KW-1003">Cell membrane</keyword>
<comment type="similarity">
    <text evidence="2">Belongs to the MscS (TC 1.A.23) family.</text>
</comment>
<dbReference type="GO" id="GO:0055085">
    <property type="term" value="P:transmembrane transport"/>
    <property type="evidence" value="ECO:0007669"/>
    <property type="project" value="InterPro"/>
</dbReference>
<dbReference type="Pfam" id="PF21082">
    <property type="entry name" value="MS_channel_3rd"/>
    <property type="match status" value="1"/>
</dbReference>
<dbReference type="PANTHER" id="PTHR30566">
    <property type="entry name" value="YNAI-RELATED MECHANOSENSITIVE ION CHANNEL"/>
    <property type="match status" value="1"/>
</dbReference>
<evidence type="ECO:0000256" key="2">
    <source>
        <dbReference type="ARBA" id="ARBA00008017"/>
    </source>
</evidence>
<organism evidence="10 11">
    <name type="scientific">Aphanocapsa feldmannii 277cI</name>
    <dbReference type="NCBI Taxonomy" id="2507554"/>
    <lineage>
        <taxon>Bacteria</taxon>
        <taxon>Bacillati</taxon>
        <taxon>Cyanobacteriota</taxon>
        <taxon>Cyanophyceae</taxon>
        <taxon>Oscillatoriophycideae</taxon>
        <taxon>Chroococcales</taxon>
        <taxon>Microcystaceae</taxon>
        <taxon>Aphanocapsa</taxon>
    </lineage>
</organism>
<dbReference type="InterPro" id="IPR011066">
    <property type="entry name" value="MscS_channel_C_sf"/>
</dbReference>
<gene>
    <name evidence="10" type="ORF">ERJ68_01415</name>
</gene>
<evidence type="ECO:0000256" key="3">
    <source>
        <dbReference type="ARBA" id="ARBA00022475"/>
    </source>
</evidence>
<dbReference type="InterPro" id="IPR023408">
    <property type="entry name" value="MscS_beta-dom_sf"/>
</dbReference>
<feature type="transmembrane region" description="Helical" evidence="7">
    <location>
        <begin position="46"/>
        <end position="67"/>
    </location>
</feature>
<feature type="domain" description="Mechanosensitive ion channel MscS" evidence="8">
    <location>
        <begin position="210"/>
        <end position="274"/>
    </location>
</feature>
<feature type="transmembrane region" description="Helical" evidence="7">
    <location>
        <begin position="189"/>
        <end position="207"/>
    </location>
</feature>
<keyword evidence="4 7" id="KW-0812">Transmembrane</keyword>
<keyword evidence="5 7" id="KW-1133">Transmembrane helix</keyword>
<dbReference type="InterPro" id="IPR006685">
    <property type="entry name" value="MscS_channel_2nd"/>
</dbReference>
<proteinExistence type="inferred from homology"/>
<dbReference type="Gene3D" id="3.30.70.100">
    <property type="match status" value="1"/>
</dbReference>
<dbReference type="Gene3D" id="2.30.30.60">
    <property type="match status" value="1"/>
</dbReference>
<evidence type="ECO:0000256" key="5">
    <source>
        <dbReference type="ARBA" id="ARBA00022989"/>
    </source>
</evidence>
<sequence>MAGQGLGQAKNAAVIAGRRAVESNVADSIALLDVASQVSPSLWESLAWASARLLLGCLVVWVVMGIGRRSVLWLTARTRTETDDYILRRLFDSLIPITYLAVARWAWDAIPLTEDAIANRILFWLVPLVITVLLVRWVNASLTRLLQAWVRGLGDTELFTSLDSMVPMLRAFVWVLGILIYLQNRDVQLGAVFATLAAAGIGIGIALRGPVEDFFTYLTILFDRPFRIGDFIIFEEYLGAVETIGIRSSRIRALGGEVIAIKNSELLAKTVRNFAALERRRRTVIFGVTYQTPAALIEAIPQWTREIVEATPDSEFDRCYFISFGASSLDFELVFYVPMADLVVALKAQQQIQLGMMRYFEAKGVEFAYPTQTLFIEKGN</sequence>
<dbReference type="Pfam" id="PF00924">
    <property type="entry name" value="MS_channel_2nd"/>
    <property type="match status" value="1"/>
</dbReference>
<dbReference type="SUPFAM" id="SSF82689">
    <property type="entry name" value="Mechanosensitive channel protein MscS (YggB), C-terminal domain"/>
    <property type="match status" value="1"/>
</dbReference>
<evidence type="ECO:0000259" key="8">
    <source>
        <dbReference type="Pfam" id="PF00924"/>
    </source>
</evidence>
<evidence type="ECO:0000313" key="11">
    <source>
        <dbReference type="Proteomes" id="UP000315454"/>
    </source>
</evidence>
<dbReference type="EMBL" id="SRMN01000012">
    <property type="protein sequence ID" value="TGH27298.1"/>
    <property type="molecule type" value="Genomic_DNA"/>
</dbReference>
<accession>A0A524RVD7</accession>
<reference evidence="10 11" key="1">
    <citation type="journal article" date="2019" name="mSystems">
        <title>Life at home and on the roam: Genomic adaptions reflect the dual lifestyle of an intracellular, facultative symbiont.</title>
        <authorList>
            <person name="Burgsdorf I."/>
        </authorList>
    </citation>
    <scope>NUCLEOTIDE SEQUENCE [LARGE SCALE GENOMIC DNA]</scope>
    <source>
        <strain evidence="10">277cI</strain>
    </source>
</reference>
<dbReference type="Gene3D" id="1.10.287.1260">
    <property type="match status" value="1"/>
</dbReference>
<protein>
    <submittedName>
        <fullName evidence="10">Mechanosensitive ion channel</fullName>
    </submittedName>
</protein>
<dbReference type="Proteomes" id="UP000315454">
    <property type="component" value="Unassembled WGS sequence"/>
</dbReference>
<evidence type="ECO:0000313" key="10">
    <source>
        <dbReference type="EMBL" id="TGH27298.1"/>
    </source>
</evidence>
<dbReference type="SUPFAM" id="SSF50182">
    <property type="entry name" value="Sm-like ribonucleoproteins"/>
    <property type="match status" value="1"/>
</dbReference>
<dbReference type="InterPro" id="IPR010920">
    <property type="entry name" value="LSM_dom_sf"/>
</dbReference>
<dbReference type="PANTHER" id="PTHR30566:SF25">
    <property type="entry name" value="INNER MEMBRANE PROTEIN"/>
    <property type="match status" value="1"/>
</dbReference>
<dbReference type="InterPro" id="IPR049278">
    <property type="entry name" value="MS_channel_C"/>
</dbReference>
<feature type="transmembrane region" description="Helical" evidence="7">
    <location>
        <begin position="158"/>
        <end position="182"/>
    </location>
</feature>
<feature type="domain" description="Mechanosensitive ion channel MscS C-terminal" evidence="9">
    <location>
        <begin position="284"/>
        <end position="367"/>
    </location>
</feature>
<dbReference type="SUPFAM" id="SSF82861">
    <property type="entry name" value="Mechanosensitive channel protein MscS (YggB), transmembrane region"/>
    <property type="match status" value="1"/>
</dbReference>
<comment type="caution">
    <text evidence="10">The sequence shown here is derived from an EMBL/GenBank/DDBJ whole genome shotgun (WGS) entry which is preliminary data.</text>
</comment>
<dbReference type="AlphaFoldDB" id="A0A524RVD7"/>
<feature type="transmembrane region" description="Helical" evidence="7">
    <location>
        <begin position="121"/>
        <end position="138"/>
    </location>
</feature>
<evidence type="ECO:0000256" key="1">
    <source>
        <dbReference type="ARBA" id="ARBA00004651"/>
    </source>
</evidence>